<dbReference type="GO" id="GO:0046872">
    <property type="term" value="F:metal ion binding"/>
    <property type="evidence" value="ECO:0007669"/>
    <property type="project" value="UniProtKB-KW"/>
</dbReference>
<comment type="caution">
    <text evidence="10">The sequence shown here is derived from an EMBL/GenBank/DDBJ whole genome shotgun (WGS) entry which is preliminary data.</text>
</comment>
<dbReference type="OrthoDB" id="9775677at2"/>
<dbReference type="RefSeq" id="WP_035689607.1">
    <property type="nucleotide sequence ID" value="NZ_JPRL01000003.1"/>
</dbReference>
<dbReference type="PANTHER" id="PTHR11733:SF167">
    <property type="entry name" value="FI17812P1-RELATED"/>
    <property type="match status" value="1"/>
</dbReference>
<dbReference type="PROSITE" id="PS51885">
    <property type="entry name" value="NEPRILYSIN"/>
    <property type="match status" value="1"/>
</dbReference>
<keyword evidence="6" id="KW-0862">Zinc</keyword>
<proteinExistence type="inferred from homology"/>
<dbReference type="eggNOG" id="COG3590">
    <property type="taxonomic scope" value="Bacteria"/>
</dbReference>
<keyword evidence="3" id="KW-0645">Protease</keyword>
<evidence type="ECO:0000256" key="2">
    <source>
        <dbReference type="ARBA" id="ARBA00007357"/>
    </source>
</evidence>
<evidence type="ECO:0000256" key="5">
    <source>
        <dbReference type="ARBA" id="ARBA00022801"/>
    </source>
</evidence>
<accession>A0A085ZEP5</accession>
<dbReference type="Gene3D" id="3.40.390.10">
    <property type="entry name" value="Collagenase (Catalytic Domain)"/>
    <property type="match status" value="1"/>
</dbReference>
<comment type="similarity">
    <text evidence="2">Belongs to the peptidase M13 family.</text>
</comment>
<dbReference type="InterPro" id="IPR042089">
    <property type="entry name" value="Peptidase_M13_dom_2"/>
</dbReference>
<feature type="domain" description="Peptidase M13 N-terminal" evidence="9">
    <location>
        <begin position="37"/>
        <end position="414"/>
    </location>
</feature>
<evidence type="ECO:0000256" key="1">
    <source>
        <dbReference type="ARBA" id="ARBA00001947"/>
    </source>
</evidence>
<evidence type="ECO:0000259" key="9">
    <source>
        <dbReference type="Pfam" id="PF05649"/>
    </source>
</evidence>
<keyword evidence="11" id="KW-1185">Reference proteome</keyword>
<keyword evidence="5" id="KW-0378">Hydrolase</keyword>
<dbReference type="InterPro" id="IPR008753">
    <property type="entry name" value="Peptidase_M13_N"/>
</dbReference>
<dbReference type="GO" id="GO:0005886">
    <property type="term" value="C:plasma membrane"/>
    <property type="evidence" value="ECO:0007669"/>
    <property type="project" value="TreeGrafter"/>
</dbReference>
<keyword evidence="7" id="KW-0482">Metalloprotease</keyword>
<gene>
    <name evidence="10" type="ORF">IW19_22390</name>
</gene>
<dbReference type="EMBL" id="JPRL01000003">
    <property type="protein sequence ID" value="KFF02909.1"/>
    <property type="molecule type" value="Genomic_DNA"/>
</dbReference>
<evidence type="ECO:0000256" key="4">
    <source>
        <dbReference type="ARBA" id="ARBA00022723"/>
    </source>
</evidence>
<feature type="domain" description="Peptidase M13 C-terminal" evidence="8">
    <location>
        <begin position="467"/>
        <end position="666"/>
    </location>
</feature>
<dbReference type="PROSITE" id="PS51257">
    <property type="entry name" value="PROKAR_LIPOPROTEIN"/>
    <property type="match status" value="1"/>
</dbReference>
<evidence type="ECO:0000256" key="7">
    <source>
        <dbReference type="ARBA" id="ARBA00023049"/>
    </source>
</evidence>
<protein>
    <submittedName>
        <fullName evidence="10">Peptidase M13</fullName>
    </submittedName>
</protein>
<organism evidence="10 11">
    <name type="scientific">Flavobacterium reichenbachii</name>
    <dbReference type="NCBI Taxonomy" id="362418"/>
    <lineage>
        <taxon>Bacteria</taxon>
        <taxon>Pseudomonadati</taxon>
        <taxon>Bacteroidota</taxon>
        <taxon>Flavobacteriia</taxon>
        <taxon>Flavobacteriales</taxon>
        <taxon>Flavobacteriaceae</taxon>
        <taxon>Flavobacterium</taxon>
    </lineage>
</organism>
<sequence>MKNSLMLFLSFLAFTACSKHEGKKNIAITGIDSTLRPGDDFFKYVNGKWYDSVAIPASQAGVGAYMFMNYPQRMRLQGILDSISKTTNAAGSTAQKVGDFYASGMDTVTIDKRGYTPIKPLLARIDAISDLPSLMKFVVEEVKAGNSSIIAFGVSPDEKNSSMNIAQLYQTGIGLPDRDYYFKSDSSTLGIQKSYKKYLAALFQQTGSNAQEAEKNAGLVYDIDKQLAVSHKTKVQLRDVQANYNKMAVTALAKRQPNIDWNTFLNTLGAKTDSVNIGQPAYYDALNKLLKTIPIANWKIYLKANSMERYADDLSKPFVDASFEYIKVLSGQAVQKSRGEKMANVLDTFLGEALGQLYVKKYFSEDAKKRMLVLVNNLQKAYAKRIDNLEWMSQSTKQKAKEKLAAMTKKIGYPDKWKDYSNVHIARNTYFENMVSASAAAYQFQLAKLGKPVDKSEWFTTVPTVTAYNNPTANEIVFPAGILQPPYFDNNADDALNYGGIGMVIGHEITHTFDDQGAQYDKDGNLKDWWTKEDYAQFKSRIQQVINLYSTYTVLGDLHINGAMTVGENTADIAGIAVAYDAFKMTEQGKGNEKIDGFTPDQRFFISIAKIWRVKMKDEFLRLWINNNPHSPPNWRVNGPLMNTTPFYEAFNVKPENKMFLPKKDRITIW</sequence>
<dbReference type="Pfam" id="PF05649">
    <property type="entry name" value="Peptidase_M13_N"/>
    <property type="match status" value="1"/>
</dbReference>
<evidence type="ECO:0000313" key="11">
    <source>
        <dbReference type="Proteomes" id="UP000028715"/>
    </source>
</evidence>
<evidence type="ECO:0000256" key="3">
    <source>
        <dbReference type="ARBA" id="ARBA00022670"/>
    </source>
</evidence>
<dbReference type="SUPFAM" id="SSF55486">
    <property type="entry name" value="Metalloproteases ('zincins'), catalytic domain"/>
    <property type="match status" value="1"/>
</dbReference>
<evidence type="ECO:0000256" key="6">
    <source>
        <dbReference type="ARBA" id="ARBA00022833"/>
    </source>
</evidence>
<dbReference type="STRING" id="362418.IW19_22390"/>
<dbReference type="InterPro" id="IPR000718">
    <property type="entry name" value="Peptidase_M13"/>
</dbReference>
<dbReference type="PRINTS" id="PR00786">
    <property type="entry name" value="NEPRILYSIN"/>
</dbReference>
<reference evidence="10 11" key="1">
    <citation type="submission" date="2014-07" db="EMBL/GenBank/DDBJ databases">
        <title>Genome of Flavobacterium reichenbachii LMG 25512.</title>
        <authorList>
            <person name="Stropko S.J."/>
            <person name="Pipes S.E."/>
            <person name="Newman J.D."/>
        </authorList>
    </citation>
    <scope>NUCLEOTIDE SEQUENCE [LARGE SCALE GENOMIC DNA]</scope>
    <source>
        <strain evidence="10 11">LMG 25512</strain>
    </source>
</reference>
<dbReference type="CDD" id="cd08662">
    <property type="entry name" value="M13"/>
    <property type="match status" value="1"/>
</dbReference>
<dbReference type="InterPro" id="IPR018497">
    <property type="entry name" value="Peptidase_M13_C"/>
</dbReference>
<dbReference type="Proteomes" id="UP000028715">
    <property type="component" value="Unassembled WGS sequence"/>
</dbReference>
<dbReference type="PANTHER" id="PTHR11733">
    <property type="entry name" value="ZINC METALLOPROTEASE FAMILY M13 NEPRILYSIN-RELATED"/>
    <property type="match status" value="1"/>
</dbReference>
<evidence type="ECO:0000259" key="8">
    <source>
        <dbReference type="Pfam" id="PF01431"/>
    </source>
</evidence>
<dbReference type="InterPro" id="IPR024079">
    <property type="entry name" value="MetalloPept_cat_dom_sf"/>
</dbReference>
<dbReference type="Gene3D" id="1.10.1380.10">
    <property type="entry name" value="Neutral endopeptidase , domain2"/>
    <property type="match status" value="1"/>
</dbReference>
<comment type="cofactor">
    <cofactor evidence="1">
        <name>Zn(2+)</name>
        <dbReference type="ChEBI" id="CHEBI:29105"/>
    </cofactor>
</comment>
<name>A0A085ZEP5_9FLAO</name>
<keyword evidence="4" id="KW-0479">Metal-binding</keyword>
<dbReference type="GO" id="GO:0004222">
    <property type="term" value="F:metalloendopeptidase activity"/>
    <property type="evidence" value="ECO:0007669"/>
    <property type="project" value="InterPro"/>
</dbReference>
<dbReference type="Pfam" id="PF01431">
    <property type="entry name" value="Peptidase_M13"/>
    <property type="match status" value="1"/>
</dbReference>
<evidence type="ECO:0000313" key="10">
    <source>
        <dbReference type="EMBL" id="KFF02909.1"/>
    </source>
</evidence>
<dbReference type="AlphaFoldDB" id="A0A085ZEP5"/>
<dbReference type="GO" id="GO:0016485">
    <property type="term" value="P:protein processing"/>
    <property type="evidence" value="ECO:0007669"/>
    <property type="project" value="TreeGrafter"/>
</dbReference>